<dbReference type="InterPro" id="IPR050553">
    <property type="entry name" value="Thioredoxin_ResA/DsbE_sf"/>
</dbReference>
<keyword evidence="3" id="KW-0676">Redox-active center</keyword>
<evidence type="ECO:0000256" key="3">
    <source>
        <dbReference type="ARBA" id="ARBA00023284"/>
    </source>
</evidence>
<dbReference type="InterPro" id="IPR017937">
    <property type="entry name" value="Thioredoxin_CS"/>
</dbReference>
<comment type="subcellular location">
    <subcellularLocation>
        <location evidence="1">Cell envelope</location>
    </subcellularLocation>
</comment>
<keyword evidence="4" id="KW-1133">Transmembrane helix</keyword>
<dbReference type="Proteomes" id="UP001548590">
    <property type="component" value="Unassembled WGS sequence"/>
</dbReference>
<dbReference type="InterPro" id="IPR013740">
    <property type="entry name" value="Redoxin"/>
</dbReference>
<keyword evidence="7" id="KW-1185">Reference proteome</keyword>
<name>A0ABV2CV49_9RHOO</name>
<evidence type="ECO:0000256" key="1">
    <source>
        <dbReference type="ARBA" id="ARBA00004196"/>
    </source>
</evidence>
<dbReference type="PANTHER" id="PTHR42852">
    <property type="entry name" value="THIOL:DISULFIDE INTERCHANGE PROTEIN DSBE"/>
    <property type="match status" value="1"/>
</dbReference>
<accession>A0ABV2CV49</accession>
<dbReference type="EMBL" id="JBEWLZ010000015">
    <property type="protein sequence ID" value="MET1491788.1"/>
    <property type="molecule type" value="Genomic_DNA"/>
</dbReference>
<evidence type="ECO:0000256" key="4">
    <source>
        <dbReference type="SAM" id="Phobius"/>
    </source>
</evidence>
<dbReference type="Gene3D" id="3.40.30.10">
    <property type="entry name" value="Glutaredoxin"/>
    <property type="match status" value="1"/>
</dbReference>
<dbReference type="SUPFAM" id="SSF52833">
    <property type="entry name" value="Thioredoxin-like"/>
    <property type="match status" value="1"/>
</dbReference>
<evidence type="ECO:0000256" key="2">
    <source>
        <dbReference type="ARBA" id="ARBA00022748"/>
    </source>
</evidence>
<organism evidence="6 7">
    <name type="scientific">Uliginosibacterium paludis</name>
    <dbReference type="NCBI Taxonomy" id="1615952"/>
    <lineage>
        <taxon>Bacteria</taxon>
        <taxon>Pseudomonadati</taxon>
        <taxon>Pseudomonadota</taxon>
        <taxon>Betaproteobacteria</taxon>
        <taxon>Rhodocyclales</taxon>
        <taxon>Zoogloeaceae</taxon>
        <taxon>Uliginosibacterium</taxon>
    </lineage>
</organism>
<protein>
    <submittedName>
        <fullName evidence="6">TlpA disulfide reductase family protein</fullName>
    </submittedName>
</protein>
<keyword evidence="4" id="KW-0472">Membrane</keyword>
<dbReference type="InterPro" id="IPR013766">
    <property type="entry name" value="Thioredoxin_domain"/>
</dbReference>
<dbReference type="PANTHER" id="PTHR42852:SF18">
    <property type="entry name" value="CHROMOSOME UNDETERMINED SCAFFOLD_47, WHOLE GENOME SHOTGUN SEQUENCE"/>
    <property type="match status" value="1"/>
</dbReference>
<evidence type="ECO:0000313" key="6">
    <source>
        <dbReference type="EMBL" id="MET1491788.1"/>
    </source>
</evidence>
<dbReference type="Pfam" id="PF08534">
    <property type="entry name" value="Redoxin"/>
    <property type="match status" value="1"/>
</dbReference>
<dbReference type="PROSITE" id="PS51352">
    <property type="entry name" value="THIOREDOXIN_2"/>
    <property type="match status" value="1"/>
</dbReference>
<dbReference type="RefSeq" id="WP_345929896.1">
    <property type="nucleotide sequence ID" value="NZ_JBDIVF010000012.1"/>
</dbReference>
<gene>
    <name evidence="6" type="ORF">ABVT11_18260</name>
</gene>
<dbReference type="CDD" id="cd02966">
    <property type="entry name" value="TlpA_like_family"/>
    <property type="match status" value="1"/>
</dbReference>
<comment type="caution">
    <text evidence="6">The sequence shown here is derived from an EMBL/GenBank/DDBJ whole genome shotgun (WGS) entry which is preliminary data.</text>
</comment>
<dbReference type="InterPro" id="IPR036249">
    <property type="entry name" value="Thioredoxin-like_sf"/>
</dbReference>
<evidence type="ECO:0000313" key="7">
    <source>
        <dbReference type="Proteomes" id="UP001548590"/>
    </source>
</evidence>
<keyword evidence="2" id="KW-0201">Cytochrome c-type biogenesis</keyword>
<dbReference type="PROSITE" id="PS00194">
    <property type="entry name" value="THIOREDOXIN_1"/>
    <property type="match status" value="1"/>
</dbReference>
<reference evidence="6 7" key="1">
    <citation type="submission" date="2024-07" db="EMBL/GenBank/DDBJ databases">
        <title>Uliginosibacterium paludis KCTC:42655.</title>
        <authorList>
            <person name="Kim M.K."/>
        </authorList>
    </citation>
    <scope>NUCLEOTIDE SEQUENCE [LARGE SCALE GENOMIC DNA]</scope>
    <source>
        <strain evidence="6 7">KCTC 42655</strain>
    </source>
</reference>
<keyword evidence="4" id="KW-0812">Transmembrane</keyword>
<feature type="transmembrane region" description="Helical" evidence="4">
    <location>
        <begin position="7"/>
        <end position="26"/>
    </location>
</feature>
<feature type="domain" description="Thioredoxin" evidence="5">
    <location>
        <begin position="25"/>
        <end position="174"/>
    </location>
</feature>
<evidence type="ECO:0000259" key="5">
    <source>
        <dbReference type="PROSITE" id="PS51352"/>
    </source>
</evidence>
<sequence>MPRRPEWLVSIAAGVAVLTGALWWFAARPAGPDPAVTRLLGERMSDLSGREATLAPWRGHYLLVNFWASWCAPCREEMPLLDAFAGGNPPDGVRVLGIAWDSAENVASYLKQSPVSYPVLISGSRTSALMDALGNTSRGLPFSVLISPDGRLLARHAGAMTREMLVAWLQDHSLPNGANVK</sequence>
<proteinExistence type="predicted"/>